<feature type="compositionally biased region" description="Basic and acidic residues" evidence="3">
    <location>
        <begin position="380"/>
        <end position="394"/>
    </location>
</feature>
<feature type="compositionally biased region" description="Basic residues" evidence="3">
    <location>
        <begin position="128"/>
        <end position="142"/>
    </location>
</feature>
<dbReference type="Proteomes" id="UP001431209">
    <property type="component" value="Unassembled WGS sequence"/>
</dbReference>
<keyword evidence="6" id="KW-1185">Reference proteome</keyword>
<feature type="compositionally biased region" description="Polar residues" evidence="3">
    <location>
        <begin position="8"/>
        <end position="36"/>
    </location>
</feature>
<evidence type="ECO:0000256" key="1">
    <source>
        <dbReference type="ARBA" id="ARBA00037992"/>
    </source>
</evidence>
<feature type="compositionally biased region" description="Acidic residues" evidence="3">
    <location>
        <begin position="73"/>
        <end position="88"/>
    </location>
</feature>
<evidence type="ECO:0000313" key="6">
    <source>
        <dbReference type="Proteomes" id="UP001431209"/>
    </source>
</evidence>
<dbReference type="EMBL" id="JAOPGA020001514">
    <property type="protein sequence ID" value="KAL0489110.1"/>
    <property type="molecule type" value="Genomic_DNA"/>
</dbReference>
<feature type="region of interest" description="Disordered" evidence="3">
    <location>
        <begin position="380"/>
        <end position="421"/>
    </location>
</feature>
<dbReference type="InterPro" id="IPR017923">
    <property type="entry name" value="TFIIS_N"/>
</dbReference>
<feature type="region of interest" description="Disordered" evidence="3">
    <location>
        <begin position="1"/>
        <end position="215"/>
    </location>
</feature>
<evidence type="ECO:0000256" key="2">
    <source>
        <dbReference type="PROSITE-ProRule" id="PRU00649"/>
    </source>
</evidence>
<evidence type="ECO:0000259" key="4">
    <source>
        <dbReference type="PROSITE" id="PS51319"/>
    </source>
</evidence>
<feature type="compositionally biased region" description="Basic and acidic residues" evidence="3">
    <location>
        <begin position="172"/>
        <end position="185"/>
    </location>
</feature>
<protein>
    <recommendedName>
        <fullName evidence="4">TFIIS N-terminal domain-containing protein</fullName>
    </recommendedName>
</protein>
<keyword evidence="2" id="KW-0539">Nucleus</keyword>
<dbReference type="AlphaFoldDB" id="A0AAW2ZI40"/>
<dbReference type="GO" id="GO:0005634">
    <property type="term" value="C:nucleus"/>
    <property type="evidence" value="ECO:0007669"/>
    <property type="project" value="UniProtKB-SubCell"/>
</dbReference>
<evidence type="ECO:0000313" key="5">
    <source>
        <dbReference type="EMBL" id="KAL0489110.1"/>
    </source>
</evidence>
<feature type="compositionally biased region" description="Low complexity" evidence="3">
    <location>
        <begin position="52"/>
        <end position="66"/>
    </location>
</feature>
<dbReference type="Gene3D" id="1.20.930.10">
    <property type="entry name" value="Conserved domain common to transcription factors TFIIS, elongin A, CRSP70"/>
    <property type="match status" value="1"/>
</dbReference>
<organism evidence="5 6">
    <name type="scientific">Acrasis kona</name>
    <dbReference type="NCBI Taxonomy" id="1008807"/>
    <lineage>
        <taxon>Eukaryota</taxon>
        <taxon>Discoba</taxon>
        <taxon>Heterolobosea</taxon>
        <taxon>Tetramitia</taxon>
        <taxon>Eutetramitia</taxon>
        <taxon>Acrasidae</taxon>
        <taxon>Acrasis</taxon>
    </lineage>
</organism>
<feature type="compositionally biased region" description="Polar residues" evidence="3">
    <location>
        <begin position="186"/>
        <end position="199"/>
    </location>
</feature>
<dbReference type="InterPro" id="IPR035441">
    <property type="entry name" value="TFIIS/LEDGF_dom_sf"/>
</dbReference>
<feature type="compositionally biased region" description="Acidic residues" evidence="3">
    <location>
        <begin position="110"/>
        <end position="124"/>
    </location>
</feature>
<sequence length="467" mass="53285">MDDAEAMTQFQENTDQENPLDVSQSEILTQFQNNESEGMEDENEHNTSFDATQPQTNQETTQNNTPDESNVSFDDENELPNEKQDEEQQNLTKDANEDKEQVPDLNESVNDGEDSESSQEEDPDQPAKKKRRLMSTRSSKRKQVVDDEFVEQPASPNEQADQLSEDEEDEKIDFRKLEQARENETGIKQSKSRGSSDGVTKSKKASRAETEEAASKVASLTLITRMNDAYQADEKAKSDRKPQIHKLALLPEITKQSSKIFMHNALLNDEFLTVLAEWINLQRDGSLPNVNIRTAVLKILTELPCAGESKVYQNGGGEEDFDGIDKDHLKESKINKLVRILAEHPKEIPQNKRLANNLLQRWSRVMHGLAVDYSKLKQYDEDQKEEGRRSERLIQNRRNAAKKEEKPVPKNPGDPGFKIRAQVPRVEGFDYRKRPISKVTGLQTASQPAVHKRMNKKLVEMKKTLKK</sequence>
<comment type="subcellular location">
    <subcellularLocation>
        <location evidence="2">Nucleus</location>
    </subcellularLocation>
</comment>
<accession>A0AAW2ZI40</accession>
<dbReference type="InterPro" id="IPR051037">
    <property type="entry name" value="RNAPII_TF_IWS1"/>
</dbReference>
<gene>
    <name evidence="5" type="ORF">AKO1_009039</name>
</gene>
<reference evidence="5 6" key="1">
    <citation type="submission" date="2024-03" db="EMBL/GenBank/DDBJ databases">
        <title>The Acrasis kona genome and developmental transcriptomes reveal deep origins of eukaryotic multicellular pathways.</title>
        <authorList>
            <person name="Sheikh S."/>
            <person name="Fu C.-J."/>
            <person name="Brown M.W."/>
            <person name="Baldauf S.L."/>
        </authorList>
    </citation>
    <scope>NUCLEOTIDE SEQUENCE [LARGE SCALE GENOMIC DNA]</scope>
    <source>
        <strain evidence="5 6">ATCC MYA-3509</strain>
    </source>
</reference>
<comment type="similarity">
    <text evidence="1">Belongs to the IWS1 family.</text>
</comment>
<feature type="domain" description="TFIIS N-terminal" evidence="4">
    <location>
        <begin position="273"/>
        <end position="369"/>
    </location>
</feature>
<dbReference type="Pfam" id="PF08711">
    <property type="entry name" value="Med26"/>
    <property type="match status" value="1"/>
</dbReference>
<comment type="caution">
    <text evidence="5">The sequence shown here is derived from an EMBL/GenBank/DDBJ whole genome shotgun (WGS) entry which is preliminary data.</text>
</comment>
<evidence type="ECO:0000256" key="3">
    <source>
        <dbReference type="SAM" id="MobiDB-lite"/>
    </source>
</evidence>
<dbReference type="GO" id="GO:0016973">
    <property type="term" value="P:poly(A)+ mRNA export from nucleus"/>
    <property type="evidence" value="ECO:0007669"/>
    <property type="project" value="TreeGrafter"/>
</dbReference>
<name>A0AAW2ZI40_9EUKA</name>
<dbReference type="PANTHER" id="PTHR46010">
    <property type="entry name" value="PROTEIN IWS1 HOMOLOG"/>
    <property type="match status" value="1"/>
</dbReference>
<proteinExistence type="inferred from homology"/>
<dbReference type="PANTHER" id="PTHR46010:SF1">
    <property type="entry name" value="PROTEIN IWS1 HOMOLOG"/>
    <property type="match status" value="1"/>
</dbReference>
<dbReference type="PROSITE" id="PS51319">
    <property type="entry name" value="TFIIS_N"/>
    <property type="match status" value="1"/>
</dbReference>